<comment type="caution">
    <text evidence="1">The sequence shown here is derived from an EMBL/GenBank/DDBJ whole genome shotgun (WGS) entry which is preliminary data.</text>
</comment>
<evidence type="ECO:0000313" key="2">
    <source>
        <dbReference type="Proteomes" id="UP000821845"/>
    </source>
</evidence>
<dbReference type="Proteomes" id="UP000821845">
    <property type="component" value="Chromosome 3"/>
</dbReference>
<accession>A0ACB7SP21</accession>
<dbReference type="EMBL" id="CM023483">
    <property type="protein sequence ID" value="KAH6935523.1"/>
    <property type="molecule type" value="Genomic_DNA"/>
</dbReference>
<protein>
    <submittedName>
        <fullName evidence="1">Uncharacterized protein</fullName>
    </submittedName>
</protein>
<organism evidence="1 2">
    <name type="scientific">Hyalomma asiaticum</name>
    <name type="common">Tick</name>
    <dbReference type="NCBI Taxonomy" id="266040"/>
    <lineage>
        <taxon>Eukaryota</taxon>
        <taxon>Metazoa</taxon>
        <taxon>Ecdysozoa</taxon>
        <taxon>Arthropoda</taxon>
        <taxon>Chelicerata</taxon>
        <taxon>Arachnida</taxon>
        <taxon>Acari</taxon>
        <taxon>Parasitiformes</taxon>
        <taxon>Ixodida</taxon>
        <taxon>Ixodoidea</taxon>
        <taxon>Ixodidae</taxon>
        <taxon>Hyalomminae</taxon>
        <taxon>Hyalomma</taxon>
    </lineage>
</organism>
<name>A0ACB7SP21_HYAAI</name>
<evidence type="ECO:0000313" key="1">
    <source>
        <dbReference type="EMBL" id="KAH6935523.1"/>
    </source>
</evidence>
<reference evidence="1" key="1">
    <citation type="submission" date="2020-05" db="EMBL/GenBank/DDBJ databases">
        <title>Large-scale comparative analyses of tick genomes elucidate their genetic diversity and vector capacities.</title>
        <authorList>
            <person name="Jia N."/>
            <person name="Wang J."/>
            <person name="Shi W."/>
            <person name="Du L."/>
            <person name="Sun Y."/>
            <person name="Zhan W."/>
            <person name="Jiang J."/>
            <person name="Wang Q."/>
            <person name="Zhang B."/>
            <person name="Ji P."/>
            <person name="Sakyi L.B."/>
            <person name="Cui X."/>
            <person name="Yuan T."/>
            <person name="Jiang B."/>
            <person name="Yang W."/>
            <person name="Lam T.T.-Y."/>
            <person name="Chang Q."/>
            <person name="Ding S."/>
            <person name="Wang X."/>
            <person name="Zhu J."/>
            <person name="Ruan X."/>
            <person name="Zhao L."/>
            <person name="Wei J."/>
            <person name="Que T."/>
            <person name="Du C."/>
            <person name="Cheng J."/>
            <person name="Dai P."/>
            <person name="Han X."/>
            <person name="Huang E."/>
            <person name="Gao Y."/>
            <person name="Liu J."/>
            <person name="Shao H."/>
            <person name="Ye R."/>
            <person name="Li L."/>
            <person name="Wei W."/>
            <person name="Wang X."/>
            <person name="Wang C."/>
            <person name="Yang T."/>
            <person name="Huo Q."/>
            <person name="Li W."/>
            <person name="Guo W."/>
            <person name="Chen H."/>
            <person name="Zhou L."/>
            <person name="Ni X."/>
            <person name="Tian J."/>
            <person name="Zhou Y."/>
            <person name="Sheng Y."/>
            <person name="Liu T."/>
            <person name="Pan Y."/>
            <person name="Xia L."/>
            <person name="Li J."/>
            <person name="Zhao F."/>
            <person name="Cao W."/>
        </authorList>
    </citation>
    <scope>NUCLEOTIDE SEQUENCE</scope>
    <source>
        <strain evidence="1">Hyas-2018</strain>
    </source>
</reference>
<sequence>MKNLKRGLFGMNLSQSKPLQTIRSNQKMISFLCCQQDFSQDEVIPAEKKKKSDSAGVLYTPPLSHFARPGARANRSPKKKSSLKDKVMKSMKHRIPMAGGGSAVQKKDSETLPKSSSAAECEDGLKKPLYKVRFQSRSARLLSTEEPSKPVAVGLKRKQGRMVKPLNDIPKAPSKVKAAKVLSLSPERAKQLSPSRGIVQVPAKDRASRSLDEPAEVPKQSSQYLFVQQPLQAKAPQANDVYTERTNQLCPPLSATDIPLQLATPTSTSVYAETENRLKSLKDSAHVPQVDNSSGAQSSGQKDGFFIPRFKQAVRISRVAKGSPVCDPPSDPSVDTLRPGTVPPIPVPMDIPEPMDIPVPTGQFPEPMDIDMCERRSRVHFHIEEPSSRTDEERAEFKQRVRASLKKRKLEHSQRNKINLGVFISNILNWKVQWLKEQLQSSVLPPLLDLDRFRGKRFMYSSIEEYKLVNYQFLCLEVWQIVFRNWREYFALTTRMTFSSAVVHHTCPPGDIMMLTCIVLVTPEQMHRSLYPAEGNLVRLDLRIRDQRKAAMPVFGFVTQHKFVRDHYPHKSIVPDLLKNLYTDGCTPVTLKVQVRARSVTLDFGKVQRLSVVSKITPTLRQMEAVFELEKSKFAECVVRPNIAHFWCQKGVPLRSRFRQNFNDEQEQVISSAVAAVRMRGSEPRIIILHGPPGTGKTHTVVGMVTEILLYNSKQTMLIVAPSNAAVDEIGRRLLAHRQHQYKQKLPAEQVLKVVRIGQTSKVHPEVRGICLEELCQKNIQKDENERCREYDQTIAALAIEVRQCTEKKHRLERSVNCDAKACRRLEFQISHLQAQIQEAKAKKKLITDNSVRHSRIDRNLLILRNAHVILSTLNSCRSRLMEEAFGRNSPHNFSCVLLDEATQCTEVEALLSLQYQTNRLILVGDPLQLPATVMSQDAADRGFQESLFERFYNYLKQEADSKPIFTLNEQRRMHSEICQFPSNYFYGGKLRPVAGLDATYALFPLVPYLVFNIEDSPEVSEAASTSWLNRGEAAFVARLCLAVSQQVANVSLGVITPYQAQKSAITEQLQEVFKAVGTTFDVNTVDGFQGQERDVIVLSCVRAYNPRGNIGFVADARRLNVAITRARKALYICGHLDSLKDSDEWNALISDAYCRSKVRDIPANGSSDLLADIIKKPCATGQ</sequence>
<gene>
    <name evidence="1" type="ORF">HPB50_006593</name>
</gene>
<proteinExistence type="predicted"/>
<keyword evidence="2" id="KW-1185">Reference proteome</keyword>